<dbReference type="NCBIfam" id="TIGR03618">
    <property type="entry name" value="Rv1155_F420"/>
    <property type="match status" value="1"/>
</dbReference>
<dbReference type="AlphaFoldDB" id="A0A543NIA4"/>
<feature type="domain" description="Pyridoxamine 5'-phosphate oxidase N-terminal" evidence="2">
    <location>
        <begin position="10"/>
        <end position="125"/>
    </location>
</feature>
<dbReference type="PANTHER" id="PTHR35176:SF6">
    <property type="entry name" value="HEME OXYGENASE HI_0854-RELATED"/>
    <property type="match status" value="1"/>
</dbReference>
<dbReference type="InterPro" id="IPR011576">
    <property type="entry name" value="Pyridox_Oxase_N"/>
</dbReference>
<evidence type="ECO:0000313" key="3">
    <source>
        <dbReference type="EMBL" id="TQN31573.1"/>
    </source>
</evidence>
<evidence type="ECO:0000313" key="4">
    <source>
        <dbReference type="Proteomes" id="UP000317422"/>
    </source>
</evidence>
<proteinExistence type="predicted"/>
<protein>
    <recommendedName>
        <fullName evidence="2">Pyridoxamine 5'-phosphate oxidase N-terminal domain-containing protein</fullName>
    </recommendedName>
</protein>
<dbReference type="InterPro" id="IPR012349">
    <property type="entry name" value="Split_barrel_FMN-bd"/>
</dbReference>
<dbReference type="RefSeq" id="WP_141923002.1">
    <property type="nucleotide sequence ID" value="NZ_VFQC01000001.1"/>
</dbReference>
<sequence>MSIIPEDRSDILGKRAFAHVATIGPRGEPQANPVWVDWDGEYLKFSQTTTRQKYRNIQRDSRIAMSMQDPDQPYRYLELRGRVEHVEDDPDNAFIDKLAKKYIDEDTYPWAAPGEQRIVLYLRPEHATKQ</sequence>
<evidence type="ECO:0000256" key="1">
    <source>
        <dbReference type="ARBA" id="ARBA00023002"/>
    </source>
</evidence>
<dbReference type="OrthoDB" id="162914at2"/>
<dbReference type="InterPro" id="IPR019920">
    <property type="entry name" value="F420-binding_dom_put"/>
</dbReference>
<gene>
    <name evidence="3" type="ORF">FHX37_1481</name>
</gene>
<dbReference type="Gene3D" id="2.30.110.10">
    <property type="entry name" value="Electron Transport, Fmn-binding Protein, Chain A"/>
    <property type="match status" value="1"/>
</dbReference>
<dbReference type="GO" id="GO:0070967">
    <property type="term" value="F:coenzyme F420 binding"/>
    <property type="evidence" value="ECO:0007669"/>
    <property type="project" value="TreeGrafter"/>
</dbReference>
<dbReference type="Pfam" id="PF01243">
    <property type="entry name" value="PNPOx_N"/>
    <property type="match status" value="1"/>
</dbReference>
<evidence type="ECO:0000259" key="2">
    <source>
        <dbReference type="Pfam" id="PF01243"/>
    </source>
</evidence>
<keyword evidence="4" id="KW-1185">Reference proteome</keyword>
<comment type="caution">
    <text evidence="3">The sequence shown here is derived from an EMBL/GenBank/DDBJ whole genome shotgun (WGS) entry which is preliminary data.</text>
</comment>
<dbReference type="EMBL" id="VFQC01000001">
    <property type="protein sequence ID" value="TQN31573.1"/>
    <property type="molecule type" value="Genomic_DNA"/>
</dbReference>
<dbReference type="Proteomes" id="UP000317422">
    <property type="component" value="Unassembled WGS sequence"/>
</dbReference>
<dbReference type="PANTHER" id="PTHR35176">
    <property type="entry name" value="HEME OXYGENASE HI_0854-RELATED"/>
    <property type="match status" value="1"/>
</dbReference>
<dbReference type="InterPro" id="IPR052019">
    <property type="entry name" value="F420H2_bilvrd_red/Heme_oxyg"/>
</dbReference>
<dbReference type="GO" id="GO:0016627">
    <property type="term" value="F:oxidoreductase activity, acting on the CH-CH group of donors"/>
    <property type="evidence" value="ECO:0007669"/>
    <property type="project" value="TreeGrafter"/>
</dbReference>
<reference evidence="3 4" key="1">
    <citation type="submission" date="2019-06" db="EMBL/GenBank/DDBJ databases">
        <title>Sequencing the genomes of 1000 actinobacteria strains.</title>
        <authorList>
            <person name="Klenk H.-P."/>
        </authorList>
    </citation>
    <scope>NUCLEOTIDE SEQUENCE [LARGE SCALE GENOMIC DNA]</scope>
    <source>
        <strain evidence="3 4">DSM 45015</strain>
    </source>
</reference>
<name>A0A543NIA4_9ACTN</name>
<accession>A0A543NIA4</accession>
<dbReference type="GO" id="GO:0005829">
    <property type="term" value="C:cytosol"/>
    <property type="evidence" value="ECO:0007669"/>
    <property type="project" value="TreeGrafter"/>
</dbReference>
<keyword evidence="1" id="KW-0560">Oxidoreductase</keyword>
<organism evidence="3 4">
    <name type="scientific">Haloactinospora alba</name>
    <dbReference type="NCBI Taxonomy" id="405555"/>
    <lineage>
        <taxon>Bacteria</taxon>
        <taxon>Bacillati</taxon>
        <taxon>Actinomycetota</taxon>
        <taxon>Actinomycetes</taxon>
        <taxon>Streptosporangiales</taxon>
        <taxon>Nocardiopsidaceae</taxon>
        <taxon>Haloactinospora</taxon>
    </lineage>
</organism>
<dbReference type="SUPFAM" id="SSF50475">
    <property type="entry name" value="FMN-binding split barrel"/>
    <property type="match status" value="1"/>
</dbReference>